<dbReference type="RefSeq" id="WP_174192988.1">
    <property type="nucleotide sequence ID" value="NZ_CP046051.1"/>
</dbReference>
<name>A0A859DUH6_9FIRM</name>
<evidence type="ECO:0000313" key="3">
    <source>
        <dbReference type="Proteomes" id="UP000501316"/>
    </source>
</evidence>
<proteinExistence type="predicted"/>
<dbReference type="PROSITE" id="PS51257">
    <property type="entry name" value="PROKAR_LIPOPROTEIN"/>
    <property type="match status" value="1"/>
</dbReference>
<protein>
    <submittedName>
        <fullName evidence="2">Uncharacterized protein</fullName>
    </submittedName>
</protein>
<keyword evidence="1" id="KW-0732">Signal</keyword>
<dbReference type="Proteomes" id="UP000501316">
    <property type="component" value="Chromosome"/>
</dbReference>
<dbReference type="AlphaFoldDB" id="A0A859DUH6"/>
<feature type="signal peptide" evidence="1">
    <location>
        <begin position="1"/>
        <end position="33"/>
    </location>
</feature>
<evidence type="ECO:0000256" key="1">
    <source>
        <dbReference type="SAM" id="SignalP"/>
    </source>
</evidence>
<dbReference type="EMBL" id="CP046051">
    <property type="protein sequence ID" value="QKN23681.1"/>
    <property type="molecule type" value="Genomic_DNA"/>
</dbReference>
<gene>
    <name evidence="2" type="ORF">GJQ69_03830</name>
</gene>
<organism evidence="2 3">
    <name type="scientific">Caproicibacterium lactatifermentans</name>
    <dbReference type="NCBI Taxonomy" id="2666138"/>
    <lineage>
        <taxon>Bacteria</taxon>
        <taxon>Bacillati</taxon>
        <taxon>Bacillota</taxon>
        <taxon>Clostridia</taxon>
        <taxon>Eubacteriales</taxon>
        <taxon>Oscillospiraceae</taxon>
        <taxon>Caproicibacterium</taxon>
    </lineage>
</organism>
<accession>A0A859DUH6</accession>
<dbReference type="KEGG" id="clf:GJQ69_03830"/>
<sequence length="483" mass="52336">MKKTSTGGRIAAAVLSAAMTFSCFGGMTGGAFAADSNTVDNRLQTSFTNFFNSELKTMKNDSSIYATQGETAIELVAYNRPFKVSNNGTTVSSTGIIDEGIQLKHPNGAETSVSGDGLNQCIANAIKIAPDFPNDSARTSDIAGILNTTTYNNKGLRAYMTESGHENEGTTANSAWYGYAQEVKKTTAFAGMINRYFKSAMLPNCTLGEALSGVSDNDSENLKDYLGAIEKSTASDTKLNQIFSDEVVETCVKKALDNSDTYKKYYDVNAKIAEALKNAYKTSSHPGGGGGTTTTPVLTTKVTLNDGTTRTVTENDTLQIPISGTYYVDFSSTEKMDQFNYTTGNGNTIYTGTKTKWNGTSGHYSVYAHGNIGDKTGVYINGKCVFKLQIIARPLFSDTTCDVHVEPGKTYVFYVKPKNAYKNYTFTTANGNVLQTSIVKGLYPDKNGRYFCRVKVTKKYSGMVGVYCQIDNMNYKLFAVGCK</sequence>
<feature type="chain" id="PRO_5032337615" evidence="1">
    <location>
        <begin position="34"/>
        <end position="483"/>
    </location>
</feature>
<evidence type="ECO:0000313" key="2">
    <source>
        <dbReference type="EMBL" id="QKN23681.1"/>
    </source>
</evidence>
<reference evidence="2 3" key="1">
    <citation type="submission" date="2019-11" db="EMBL/GenBank/DDBJ databases">
        <authorList>
            <person name="Ren C."/>
            <person name="Wang H."/>
            <person name="Xu Y."/>
        </authorList>
    </citation>
    <scope>NUCLEOTIDE SEQUENCE [LARGE SCALE GENOMIC DNA]</scope>
    <source>
        <strain evidence="2 3">LBM 19010</strain>
    </source>
</reference>